<dbReference type="EMBL" id="NCKW01000225">
    <property type="protein sequence ID" value="POM80947.1"/>
    <property type="molecule type" value="Genomic_DNA"/>
</dbReference>
<evidence type="ECO:0000313" key="2">
    <source>
        <dbReference type="Proteomes" id="UP000237271"/>
    </source>
</evidence>
<dbReference type="Proteomes" id="UP000237271">
    <property type="component" value="Unassembled WGS sequence"/>
</dbReference>
<protein>
    <submittedName>
        <fullName evidence="1">Uncharacterized protein</fullName>
    </submittedName>
</protein>
<accession>A0A2P4YT28</accession>
<comment type="caution">
    <text evidence="1">The sequence shown here is derived from an EMBL/GenBank/DDBJ whole genome shotgun (WGS) entry which is preliminary data.</text>
</comment>
<dbReference type="AlphaFoldDB" id="A0A2P4YT28"/>
<name>A0A2P4YT28_9STRA</name>
<keyword evidence="2" id="KW-1185">Reference proteome</keyword>
<reference evidence="1 2" key="1">
    <citation type="journal article" date="2017" name="Genome Biol. Evol.">
        <title>Phytophthora megakarya and P. palmivora, closely related causal agents of cacao black pod rot, underwent increases in genome sizes and gene numbers by different mechanisms.</title>
        <authorList>
            <person name="Ali S.S."/>
            <person name="Shao J."/>
            <person name="Lary D.J."/>
            <person name="Kronmiller B."/>
            <person name="Shen D."/>
            <person name="Strem M.D."/>
            <person name="Amoako-Attah I."/>
            <person name="Akrofi A.Y."/>
            <person name="Begoude B.A."/>
            <person name="Ten Hoopen G.M."/>
            <person name="Coulibaly K."/>
            <person name="Kebe B.I."/>
            <person name="Melnick R.L."/>
            <person name="Guiltinan M.J."/>
            <person name="Tyler B.M."/>
            <person name="Meinhardt L.W."/>
            <person name="Bailey B.A."/>
        </authorList>
    </citation>
    <scope>NUCLEOTIDE SEQUENCE [LARGE SCALE GENOMIC DNA]</scope>
    <source>
        <strain evidence="2">sbr112.9</strain>
    </source>
</reference>
<organism evidence="1 2">
    <name type="scientific">Phytophthora palmivora</name>
    <dbReference type="NCBI Taxonomy" id="4796"/>
    <lineage>
        <taxon>Eukaryota</taxon>
        <taxon>Sar</taxon>
        <taxon>Stramenopiles</taxon>
        <taxon>Oomycota</taxon>
        <taxon>Peronosporomycetes</taxon>
        <taxon>Peronosporales</taxon>
        <taxon>Peronosporaceae</taxon>
        <taxon>Phytophthora</taxon>
    </lineage>
</organism>
<evidence type="ECO:0000313" key="1">
    <source>
        <dbReference type="EMBL" id="POM80947.1"/>
    </source>
</evidence>
<gene>
    <name evidence="1" type="ORF">PHPALM_1149</name>
</gene>
<proteinExistence type="predicted"/>
<sequence length="306" mass="35193">MQGRGPKLGEHRLWLYPIPRQPQQGQRLVAKETQRQIFVHQFVVKAVQGRGPKLGEHRLWLYPILLVEFERLRKAGVKMSTRLLLDIAISDSAAHSRFHRPLNIVYRRLKDKKQVRNETQRELHCSVATHLGELKRLFVDNLIDPSRLFNIDKSHFVIDLDDGERSIFVGSSTSNTAALFQVVKGLLCVSLLTQQKKGFLETAAERVRRVNSECDKIGVNWPHPAMHRFVNTLAILAREYVTRFKAAISRLAKPPERQQFQLPRAPKLPKENEVVEQLGKNLQEIVAEHPEAFRQGYEKAVQSISL</sequence>